<proteinExistence type="inferred from homology"/>
<dbReference type="Proteomes" id="UP001185092">
    <property type="component" value="Unassembled WGS sequence"/>
</dbReference>
<dbReference type="NCBIfam" id="TIGR03544">
    <property type="entry name" value="DivI1A_domain"/>
    <property type="match status" value="1"/>
</dbReference>
<evidence type="ECO:0000256" key="8">
    <source>
        <dbReference type="SAM" id="MobiDB-lite"/>
    </source>
</evidence>
<feature type="region of interest" description="Disordered" evidence="8">
    <location>
        <begin position="284"/>
        <end position="310"/>
    </location>
</feature>
<evidence type="ECO:0000256" key="7">
    <source>
        <dbReference type="SAM" id="Coils"/>
    </source>
</evidence>
<dbReference type="InterPro" id="IPR019933">
    <property type="entry name" value="DivIVA_domain"/>
</dbReference>
<evidence type="ECO:0000256" key="3">
    <source>
        <dbReference type="ARBA" id="ARBA00022490"/>
    </source>
</evidence>
<dbReference type="InterPro" id="IPR007793">
    <property type="entry name" value="DivIVA_fam"/>
</dbReference>
<keyword evidence="4 9" id="KW-0132">Cell division</keyword>
<keyword evidence="3" id="KW-0963">Cytoplasm</keyword>
<evidence type="ECO:0000313" key="10">
    <source>
        <dbReference type="Proteomes" id="UP001185092"/>
    </source>
</evidence>
<evidence type="ECO:0000256" key="1">
    <source>
        <dbReference type="ARBA" id="ARBA00004496"/>
    </source>
</evidence>
<evidence type="ECO:0000256" key="5">
    <source>
        <dbReference type="ARBA" id="ARBA00023054"/>
    </source>
</evidence>
<evidence type="ECO:0000256" key="6">
    <source>
        <dbReference type="ARBA" id="ARBA00023306"/>
    </source>
</evidence>
<evidence type="ECO:0000256" key="4">
    <source>
        <dbReference type="ARBA" id="ARBA00022618"/>
    </source>
</evidence>
<dbReference type="PANTHER" id="PTHR35794:SF2">
    <property type="entry name" value="CELL DIVISION PROTEIN DIVIVA"/>
    <property type="match status" value="1"/>
</dbReference>
<organism evidence="9 10">
    <name type="scientific">Aureibacter tunicatorum</name>
    <dbReference type="NCBI Taxonomy" id="866807"/>
    <lineage>
        <taxon>Bacteria</taxon>
        <taxon>Pseudomonadati</taxon>
        <taxon>Bacteroidota</taxon>
        <taxon>Cytophagia</taxon>
        <taxon>Cytophagales</taxon>
        <taxon>Persicobacteraceae</taxon>
        <taxon>Aureibacter</taxon>
    </lineage>
</organism>
<keyword evidence="6" id="KW-0131">Cell cycle</keyword>
<reference evidence="9" key="1">
    <citation type="submission" date="2023-07" db="EMBL/GenBank/DDBJ databases">
        <title>Genomic Encyclopedia of Type Strains, Phase IV (KMG-IV): sequencing the most valuable type-strain genomes for metagenomic binning, comparative biology and taxonomic classification.</title>
        <authorList>
            <person name="Goeker M."/>
        </authorList>
    </citation>
    <scope>NUCLEOTIDE SEQUENCE</scope>
    <source>
        <strain evidence="9">DSM 26174</strain>
    </source>
</reference>
<feature type="coiled-coil region" evidence="7">
    <location>
        <begin position="29"/>
        <end position="63"/>
    </location>
</feature>
<dbReference type="PANTHER" id="PTHR35794">
    <property type="entry name" value="CELL DIVISION PROTEIN DIVIVA"/>
    <property type="match status" value="1"/>
</dbReference>
<comment type="similarity">
    <text evidence="2">Belongs to the DivIVA family.</text>
</comment>
<comment type="caution">
    <text evidence="9">The sequence shown here is derived from an EMBL/GenBank/DDBJ whole genome shotgun (WGS) entry which is preliminary data.</text>
</comment>
<gene>
    <name evidence="9" type="ORF">HNQ88_004120</name>
</gene>
<protein>
    <submittedName>
        <fullName evidence="9">Cell division initiation protein</fullName>
    </submittedName>
</protein>
<dbReference type="Pfam" id="PF05103">
    <property type="entry name" value="DivIVA"/>
    <property type="match status" value="1"/>
</dbReference>
<accession>A0AAE4BSA9</accession>
<dbReference type="GO" id="GO:0051301">
    <property type="term" value="P:cell division"/>
    <property type="evidence" value="ECO:0007669"/>
    <property type="project" value="UniProtKB-KW"/>
</dbReference>
<evidence type="ECO:0000256" key="2">
    <source>
        <dbReference type="ARBA" id="ARBA00009008"/>
    </source>
</evidence>
<dbReference type="Gene3D" id="6.10.250.660">
    <property type="match status" value="1"/>
</dbReference>
<keyword evidence="5 7" id="KW-0175">Coiled coil</keyword>
<dbReference type="EMBL" id="JAVDQD010000006">
    <property type="protein sequence ID" value="MDR6241044.1"/>
    <property type="molecule type" value="Genomic_DNA"/>
</dbReference>
<sequence>MKVTPLEIRQKSFERVFRGYDKEEVEAYLQSLSQEWERLLDKNKELNMKLENAQKELEKLHEVESSLFKTLKTAEDTSQNILNQANQKAALKIKEATMEAEKTVRDANTDAEKTIRDANTDAEETNNKAQKEAEEIVSNAEKHAKQIMDHMLEQIKEMEYHFRELEDTKVNLTRDLTRIATQINSKVADADNSGKGYRSKIDELVQKAKMTHRFASDLKKMEELVDGDLTGLEAEELETLNEEVVQKEVKESTSAQIEEEELKEAPQYVHSDFAEEKKEYAEMPMEVKSPENESIEFEKKKKGSFFDDLD</sequence>
<dbReference type="GO" id="GO:0005737">
    <property type="term" value="C:cytoplasm"/>
    <property type="evidence" value="ECO:0007669"/>
    <property type="project" value="UniProtKB-SubCell"/>
</dbReference>
<dbReference type="RefSeq" id="WP_309941517.1">
    <property type="nucleotide sequence ID" value="NZ_AP025305.1"/>
</dbReference>
<name>A0AAE4BSA9_9BACT</name>
<comment type="subcellular location">
    <subcellularLocation>
        <location evidence="1">Cytoplasm</location>
    </subcellularLocation>
</comment>
<dbReference type="AlphaFoldDB" id="A0AAE4BSA9"/>
<keyword evidence="10" id="KW-1185">Reference proteome</keyword>
<evidence type="ECO:0000313" key="9">
    <source>
        <dbReference type="EMBL" id="MDR6241044.1"/>
    </source>
</evidence>
<feature type="coiled-coil region" evidence="7">
    <location>
        <begin position="108"/>
        <end position="175"/>
    </location>
</feature>
<feature type="compositionally biased region" description="Basic and acidic residues" evidence="8">
    <location>
        <begin position="288"/>
        <end position="299"/>
    </location>
</feature>